<dbReference type="AlphaFoldDB" id="A0A450X5M1"/>
<dbReference type="Gene3D" id="3.40.50.300">
    <property type="entry name" value="P-loop containing nucleotide triphosphate hydrolases"/>
    <property type="match status" value="1"/>
</dbReference>
<comment type="catalytic activity">
    <reaction evidence="9">
        <text>GMP + ATP = GDP + ADP</text>
        <dbReference type="Rhea" id="RHEA:20780"/>
        <dbReference type="ChEBI" id="CHEBI:30616"/>
        <dbReference type="ChEBI" id="CHEBI:58115"/>
        <dbReference type="ChEBI" id="CHEBI:58189"/>
        <dbReference type="ChEBI" id="CHEBI:456216"/>
        <dbReference type="EC" id="2.7.4.8"/>
    </reaction>
</comment>
<dbReference type="GO" id="GO:0005829">
    <property type="term" value="C:cytosol"/>
    <property type="evidence" value="ECO:0007669"/>
    <property type="project" value="TreeGrafter"/>
</dbReference>
<comment type="subcellular location">
    <subcellularLocation>
        <location evidence="9">Cytoplasm</location>
    </subcellularLocation>
</comment>
<accession>A0A450X5M1</accession>
<dbReference type="GO" id="GO:0005524">
    <property type="term" value="F:ATP binding"/>
    <property type="evidence" value="ECO:0007669"/>
    <property type="project" value="UniProtKB-UniRule"/>
</dbReference>
<evidence type="ECO:0000256" key="1">
    <source>
        <dbReference type="ARBA" id="ARBA00005790"/>
    </source>
</evidence>
<dbReference type="NCBIfam" id="TIGR03263">
    <property type="entry name" value="guanyl_kin"/>
    <property type="match status" value="1"/>
</dbReference>
<keyword evidence="4 9" id="KW-0808">Transferase</keyword>
<dbReference type="InterPro" id="IPR008145">
    <property type="entry name" value="GK/Ca_channel_bsu"/>
</dbReference>
<evidence type="ECO:0000256" key="7">
    <source>
        <dbReference type="ARBA" id="ARBA00022840"/>
    </source>
</evidence>
<proteinExistence type="inferred from homology"/>
<feature type="binding site" evidence="9">
    <location>
        <begin position="12"/>
        <end position="19"/>
    </location>
    <ligand>
        <name>ATP</name>
        <dbReference type="ChEBI" id="CHEBI:30616"/>
    </ligand>
</feature>
<dbReference type="PROSITE" id="PS50052">
    <property type="entry name" value="GUANYLATE_KINASE_2"/>
    <property type="match status" value="1"/>
</dbReference>
<dbReference type="CDD" id="cd00071">
    <property type="entry name" value="GMPK"/>
    <property type="match status" value="1"/>
</dbReference>
<evidence type="ECO:0000256" key="4">
    <source>
        <dbReference type="ARBA" id="ARBA00022679"/>
    </source>
</evidence>
<evidence type="ECO:0000256" key="3">
    <source>
        <dbReference type="ARBA" id="ARBA00016296"/>
    </source>
</evidence>
<dbReference type="InterPro" id="IPR017665">
    <property type="entry name" value="Guanylate_kinase"/>
</dbReference>
<dbReference type="SMART" id="SM00072">
    <property type="entry name" value="GuKc"/>
    <property type="match status" value="1"/>
</dbReference>
<evidence type="ECO:0000256" key="8">
    <source>
        <dbReference type="ARBA" id="ARBA00030128"/>
    </source>
</evidence>
<reference evidence="11" key="1">
    <citation type="submission" date="2019-02" db="EMBL/GenBank/DDBJ databases">
        <authorList>
            <person name="Gruber-Vodicka R. H."/>
            <person name="Seah K. B. B."/>
        </authorList>
    </citation>
    <scope>NUCLEOTIDE SEQUENCE</scope>
    <source>
        <strain evidence="11">BECK_BZ197</strain>
        <strain evidence="13">BECK_BZ198</strain>
        <strain evidence="12">BECK_BZ199</strain>
    </source>
</reference>
<dbReference type="EMBL" id="CAADGH010000012">
    <property type="protein sequence ID" value="VFK74905.1"/>
    <property type="molecule type" value="Genomic_DNA"/>
</dbReference>
<dbReference type="PANTHER" id="PTHR23117">
    <property type="entry name" value="GUANYLATE KINASE-RELATED"/>
    <property type="match status" value="1"/>
</dbReference>
<evidence type="ECO:0000256" key="9">
    <source>
        <dbReference type="HAMAP-Rule" id="MF_00328"/>
    </source>
</evidence>
<keyword evidence="5 9" id="KW-0547">Nucleotide-binding</keyword>
<evidence type="ECO:0000256" key="6">
    <source>
        <dbReference type="ARBA" id="ARBA00022777"/>
    </source>
</evidence>
<dbReference type="FunFam" id="3.30.63.10:FF:000002">
    <property type="entry name" value="Guanylate kinase 1"/>
    <property type="match status" value="1"/>
</dbReference>
<feature type="domain" description="Guanylate kinase-like" evidence="10">
    <location>
        <begin position="5"/>
        <end position="183"/>
    </location>
</feature>
<evidence type="ECO:0000256" key="2">
    <source>
        <dbReference type="ARBA" id="ARBA00012961"/>
    </source>
</evidence>
<dbReference type="EMBL" id="CAADFO010000009">
    <property type="protein sequence ID" value="VFK24587.1"/>
    <property type="molecule type" value="Genomic_DNA"/>
</dbReference>
<evidence type="ECO:0000313" key="12">
    <source>
        <dbReference type="EMBL" id="VFK27106.1"/>
    </source>
</evidence>
<dbReference type="InterPro" id="IPR008144">
    <property type="entry name" value="Guanylate_kin-like_dom"/>
</dbReference>
<sequence length="206" mass="23104">MNAFGTLYVVSAPSGAGKTSLLRALVNADPMVSVSVSHTTRLPRPGEENGIHYHFVDNRTFQELLTRGAFLEHAKVFGCYYGTSRDSLLDSLRRGLDIILEIDWQGARQIRKAFPTCTSIFILPPSHDVLIQRLRARGQDDEIVITKRMREAVTESTHFDEFDYLVINDDFHGALSDLQAILRAQRLRSPQQAQRHQALISSLVGG</sequence>
<organism evidence="11">
    <name type="scientific">Candidatus Kentrum sp. MB</name>
    <dbReference type="NCBI Taxonomy" id="2138164"/>
    <lineage>
        <taxon>Bacteria</taxon>
        <taxon>Pseudomonadati</taxon>
        <taxon>Pseudomonadota</taxon>
        <taxon>Gammaproteobacteria</taxon>
        <taxon>Candidatus Kentrum</taxon>
    </lineage>
</organism>
<dbReference type="Pfam" id="PF00625">
    <property type="entry name" value="Guanylate_kin"/>
    <property type="match status" value="1"/>
</dbReference>
<dbReference type="GO" id="GO:0004385">
    <property type="term" value="F:GMP kinase activity"/>
    <property type="evidence" value="ECO:0007669"/>
    <property type="project" value="UniProtKB-UniRule"/>
</dbReference>
<protein>
    <recommendedName>
        <fullName evidence="3 9">Guanylate kinase</fullName>
        <ecNumber evidence="2 9">2.7.4.8</ecNumber>
    </recommendedName>
    <alternativeName>
        <fullName evidence="8 9">GMP kinase</fullName>
    </alternativeName>
</protein>
<evidence type="ECO:0000256" key="5">
    <source>
        <dbReference type="ARBA" id="ARBA00022741"/>
    </source>
</evidence>
<keyword evidence="6 9" id="KW-0418">Kinase</keyword>
<dbReference type="EMBL" id="CAADFQ010000002">
    <property type="protein sequence ID" value="VFK27106.1"/>
    <property type="molecule type" value="Genomic_DNA"/>
</dbReference>
<evidence type="ECO:0000259" key="10">
    <source>
        <dbReference type="PROSITE" id="PS50052"/>
    </source>
</evidence>
<keyword evidence="7 9" id="KW-0067">ATP-binding</keyword>
<dbReference type="PANTHER" id="PTHR23117:SF13">
    <property type="entry name" value="GUANYLATE KINASE"/>
    <property type="match status" value="1"/>
</dbReference>
<dbReference type="HAMAP" id="MF_00328">
    <property type="entry name" value="Guanylate_kinase"/>
    <property type="match status" value="1"/>
</dbReference>
<evidence type="ECO:0000313" key="13">
    <source>
        <dbReference type="EMBL" id="VFK74905.1"/>
    </source>
</evidence>
<dbReference type="Gene3D" id="3.30.63.10">
    <property type="entry name" value="Guanylate Kinase phosphate binding domain"/>
    <property type="match status" value="1"/>
</dbReference>
<comment type="similarity">
    <text evidence="1 9">Belongs to the guanylate kinase family.</text>
</comment>
<dbReference type="EC" id="2.7.4.8" evidence="2 9"/>
<gene>
    <name evidence="9" type="primary">gmk</name>
    <name evidence="11" type="ORF">BECKMB1821G_GA0114241_100912</name>
    <name evidence="13" type="ORF">BECKMB1821H_GA0114242_101213</name>
    <name evidence="12" type="ORF">BECKMB1821I_GA0114274_100240</name>
</gene>
<dbReference type="InterPro" id="IPR027417">
    <property type="entry name" value="P-loop_NTPase"/>
</dbReference>
<name>A0A450X5M1_9GAMM</name>
<dbReference type="PROSITE" id="PS00856">
    <property type="entry name" value="GUANYLATE_KINASE_1"/>
    <property type="match status" value="1"/>
</dbReference>
<dbReference type="SUPFAM" id="SSF52540">
    <property type="entry name" value="P-loop containing nucleoside triphosphate hydrolases"/>
    <property type="match status" value="1"/>
</dbReference>
<keyword evidence="9" id="KW-0963">Cytoplasm</keyword>
<dbReference type="InterPro" id="IPR020590">
    <property type="entry name" value="Guanylate_kinase_CS"/>
</dbReference>
<evidence type="ECO:0000313" key="11">
    <source>
        <dbReference type="EMBL" id="VFK24587.1"/>
    </source>
</evidence>
<comment type="function">
    <text evidence="9">Essential for recycling GMP and indirectly, cGMP.</text>
</comment>